<comment type="similarity">
    <text evidence="1">Belongs to the LysR transcriptional regulatory family.</text>
</comment>
<dbReference type="InterPro" id="IPR036388">
    <property type="entry name" value="WH-like_DNA-bd_sf"/>
</dbReference>
<evidence type="ECO:0000259" key="5">
    <source>
        <dbReference type="PROSITE" id="PS50931"/>
    </source>
</evidence>
<evidence type="ECO:0000313" key="6">
    <source>
        <dbReference type="EMBL" id="OZI42750.1"/>
    </source>
</evidence>
<evidence type="ECO:0000256" key="1">
    <source>
        <dbReference type="ARBA" id="ARBA00009437"/>
    </source>
</evidence>
<dbReference type="OrthoDB" id="8849678at2"/>
<dbReference type="Gene3D" id="1.10.10.10">
    <property type="entry name" value="Winged helix-like DNA-binding domain superfamily/Winged helix DNA-binding domain"/>
    <property type="match status" value="1"/>
</dbReference>
<dbReference type="Gene3D" id="3.40.190.290">
    <property type="match status" value="1"/>
</dbReference>
<evidence type="ECO:0000256" key="2">
    <source>
        <dbReference type="ARBA" id="ARBA00023015"/>
    </source>
</evidence>
<reference evidence="6 7" key="1">
    <citation type="submission" date="2017-05" db="EMBL/GenBank/DDBJ databases">
        <title>Complete and WGS of Bordetella genogroups.</title>
        <authorList>
            <person name="Spilker T."/>
            <person name="LiPuma J."/>
        </authorList>
    </citation>
    <scope>NUCLEOTIDE SEQUENCE [LARGE SCALE GENOMIC DNA]</scope>
    <source>
        <strain evidence="6 7">AU10456</strain>
    </source>
</reference>
<dbReference type="PANTHER" id="PTHR30427">
    <property type="entry name" value="TRANSCRIPTIONAL ACTIVATOR PROTEIN LYSR"/>
    <property type="match status" value="1"/>
</dbReference>
<gene>
    <name evidence="6" type="ORF">CAL25_23920</name>
</gene>
<dbReference type="SUPFAM" id="SSF53850">
    <property type="entry name" value="Periplasmic binding protein-like II"/>
    <property type="match status" value="1"/>
</dbReference>
<dbReference type="Pfam" id="PF00126">
    <property type="entry name" value="HTH_1"/>
    <property type="match status" value="1"/>
</dbReference>
<evidence type="ECO:0000256" key="3">
    <source>
        <dbReference type="ARBA" id="ARBA00023125"/>
    </source>
</evidence>
<protein>
    <submittedName>
        <fullName evidence="6">LysR family transcriptional regulator</fullName>
    </submittedName>
</protein>
<keyword evidence="2" id="KW-0805">Transcription regulation</keyword>
<sequence length="311" mass="33746">MNFKQMEAFRAVMKTRSMTAAAGLLHTSQPNISRWIALLEAAVGFTLFQRSGTKLIPTPEAEAFHEDVERAFIGLESLGESASSIRRRGTGTLRVGAVGSMTQCVIPEALLRFREAHPDIPVQIQMGRSDVVAKWTATGYCDIGYASLRTESPGLRFESINVAQGVAIVGRQHRLAGRAVLHPADFTGEPFISLPGGSINRLEIDRHFSDDARIPAIETPYAPTICTMVAKGLGVSIVSPVVSRILALPDLCEIPFSGEVPFHTYAVTSEHFPMSHLAKQFALCVRQVFESLAPPAAPRTRRGGAGRARRA</sequence>
<evidence type="ECO:0000313" key="7">
    <source>
        <dbReference type="Proteomes" id="UP000216913"/>
    </source>
</evidence>
<dbReference type="PANTHER" id="PTHR30427:SF1">
    <property type="entry name" value="TRANSCRIPTIONAL ACTIVATOR PROTEIN LYSR"/>
    <property type="match status" value="1"/>
</dbReference>
<dbReference type="GO" id="GO:0010628">
    <property type="term" value="P:positive regulation of gene expression"/>
    <property type="evidence" value="ECO:0007669"/>
    <property type="project" value="TreeGrafter"/>
</dbReference>
<dbReference type="Proteomes" id="UP000216913">
    <property type="component" value="Unassembled WGS sequence"/>
</dbReference>
<name>A0A261T0V2_9BORD</name>
<dbReference type="SUPFAM" id="SSF46785">
    <property type="entry name" value="Winged helix' DNA-binding domain"/>
    <property type="match status" value="1"/>
</dbReference>
<accession>A0A261T0V2</accession>
<dbReference type="GO" id="GO:0043565">
    <property type="term" value="F:sequence-specific DNA binding"/>
    <property type="evidence" value="ECO:0007669"/>
    <property type="project" value="TreeGrafter"/>
</dbReference>
<dbReference type="GO" id="GO:0003700">
    <property type="term" value="F:DNA-binding transcription factor activity"/>
    <property type="evidence" value="ECO:0007669"/>
    <property type="project" value="InterPro"/>
</dbReference>
<feature type="domain" description="HTH lysR-type" evidence="5">
    <location>
        <begin position="1"/>
        <end position="58"/>
    </location>
</feature>
<organism evidence="6 7">
    <name type="scientific">Bordetella genomosp. 5</name>
    <dbReference type="NCBI Taxonomy" id="1395608"/>
    <lineage>
        <taxon>Bacteria</taxon>
        <taxon>Pseudomonadati</taxon>
        <taxon>Pseudomonadota</taxon>
        <taxon>Betaproteobacteria</taxon>
        <taxon>Burkholderiales</taxon>
        <taxon>Alcaligenaceae</taxon>
        <taxon>Bordetella</taxon>
    </lineage>
</organism>
<dbReference type="RefSeq" id="WP_094804616.1">
    <property type="nucleotide sequence ID" value="NZ_NEVP01000017.1"/>
</dbReference>
<evidence type="ECO:0000256" key="4">
    <source>
        <dbReference type="ARBA" id="ARBA00023163"/>
    </source>
</evidence>
<dbReference type="PRINTS" id="PR00039">
    <property type="entry name" value="HTHLYSR"/>
</dbReference>
<dbReference type="PROSITE" id="PS50931">
    <property type="entry name" value="HTH_LYSR"/>
    <property type="match status" value="1"/>
</dbReference>
<dbReference type="EMBL" id="NEVP01000017">
    <property type="protein sequence ID" value="OZI42750.1"/>
    <property type="molecule type" value="Genomic_DNA"/>
</dbReference>
<proteinExistence type="inferred from homology"/>
<dbReference type="InterPro" id="IPR000847">
    <property type="entry name" value="LysR_HTH_N"/>
</dbReference>
<keyword evidence="4" id="KW-0804">Transcription</keyword>
<keyword evidence="7" id="KW-1185">Reference proteome</keyword>
<dbReference type="CDD" id="cd08415">
    <property type="entry name" value="PBP2_LysR_opines_like"/>
    <property type="match status" value="1"/>
</dbReference>
<comment type="caution">
    <text evidence="6">The sequence shown here is derived from an EMBL/GenBank/DDBJ whole genome shotgun (WGS) entry which is preliminary data.</text>
</comment>
<dbReference type="InterPro" id="IPR005119">
    <property type="entry name" value="LysR_subst-bd"/>
</dbReference>
<dbReference type="InterPro" id="IPR037424">
    <property type="entry name" value="NocR_PBP2"/>
</dbReference>
<keyword evidence="3" id="KW-0238">DNA-binding</keyword>
<dbReference type="AlphaFoldDB" id="A0A261T0V2"/>
<dbReference type="Pfam" id="PF03466">
    <property type="entry name" value="LysR_substrate"/>
    <property type="match status" value="1"/>
</dbReference>
<dbReference type="InterPro" id="IPR036390">
    <property type="entry name" value="WH_DNA-bd_sf"/>
</dbReference>